<dbReference type="OrthoDB" id="5813665at2759"/>
<dbReference type="AlphaFoldDB" id="A0A0N4V1N8"/>
<gene>
    <name evidence="2" type="ORF">EVEC_LOCUS3581</name>
</gene>
<evidence type="ECO:0000313" key="3">
    <source>
        <dbReference type="Proteomes" id="UP000274131"/>
    </source>
</evidence>
<dbReference type="Proteomes" id="UP000274131">
    <property type="component" value="Unassembled WGS sequence"/>
</dbReference>
<accession>A0A0N4V1N8</accession>
<organism evidence="4">
    <name type="scientific">Enterobius vermicularis</name>
    <name type="common">Human pinworm</name>
    <dbReference type="NCBI Taxonomy" id="51028"/>
    <lineage>
        <taxon>Eukaryota</taxon>
        <taxon>Metazoa</taxon>
        <taxon>Ecdysozoa</taxon>
        <taxon>Nematoda</taxon>
        <taxon>Chromadorea</taxon>
        <taxon>Rhabditida</taxon>
        <taxon>Spirurina</taxon>
        <taxon>Oxyuridomorpha</taxon>
        <taxon>Oxyuroidea</taxon>
        <taxon>Oxyuridae</taxon>
        <taxon>Enterobius</taxon>
    </lineage>
</organism>
<name>A0A0N4V1N8_ENTVE</name>
<keyword evidence="1" id="KW-0472">Membrane</keyword>
<dbReference type="EMBL" id="UXUI01007630">
    <property type="protein sequence ID" value="VDD88438.1"/>
    <property type="molecule type" value="Genomic_DNA"/>
</dbReference>
<evidence type="ECO:0000313" key="2">
    <source>
        <dbReference type="EMBL" id="VDD88438.1"/>
    </source>
</evidence>
<feature type="transmembrane region" description="Helical" evidence="1">
    <location>
        <begin position="69"/>
        <end position="99"/>
    </location>
</feature>
<keyword evidence="1" id="KW-1133">Transmembrane helix</keyword>
<reference evidence="4" key="1">
    <citation type="submission" date="2017-02" db="UniProtKB">
        <authorList>
            <consortium name="WormBaseParasite"/>
        </authorList>
    </citation>
    <scope>IDENTIFICATION</scope>
</reference>
<dbReference type="WBParaSite" id="EVEC_0000387301-mRNA-1">
    <property type="protein sequence ID" value="EVEC_0000387301-mRNA-1"/>
    <property type="gene ID" value="EVEC_0000387301"/>
</dbReference>
<protein>
    <submittedName>
        <fullName evidence="2 4">Uncharacterized protein</fullName>
    </submittedName>
</protein>
<keyword evidence="3" id="KW-1185">Reference proteome</keyword>
<evidence type="ECO:0000313" key="4">
    <source>
        <dbReference type="WBParaSite" id="EVEC_0000387301-mRNA-1"/>
    </source>
</evidence>
<sequence>MQADGRDIEVAAIFILCVMGMFCLFSAIAGTSLDIKAITVEDTAESLAALKSTTISTSELVLVTNGLTYILSIFCILLFLAALTEVWMFTVVLGCYFYLREKSFAKTCESGRITQNFLKGNKTPNNRAGNYKDIDVKEPPGPELNSRNFIKTAETDC</sequence>
<feature type="transmembrane region" description="Helical" evidence="1">
    <location>
        <begin position="12"/>
        <end position="33"/>
    </location>
</feature>
<keyword evidence="1" id="KW-0812">Transmembrane</keyword>
<proteinExistence type="predicted"/>
<evidence type="ECO:0000256" key="1">
    <source>
        <dbReference type="SAM" id="Phobius"/>
    </source>
</evidence>
<reference evidence="2 3" key="2">
    <citation type="submission" date="2018-10" db="EMBL/GenBank/DDBJ databases">
        <authorList>
            <consortium name="Pathogen Informatics"/>
        </authorList>
    </citation>
    <scope>NUCLEOTIDE SEQUENCE [LARGE SCALE GENOMIC DNA]</scope>
</reference>